<proteinExistence type="predicted"/>
<evidence type="ECO:0008006" key="4">
    <source>
        <dbReference type="Google" id="ProtNLM"/>
    </source>
</evidence>
<keyword evidence="3" id="KW-1185">Reference proteome</keyword>
<keyword evidence="1" id="KW-0472">Membrane</keyword>
<name>A0AAW2BL25_9ROSI</name>
<reference evidence="2 3" key="1">
    <citation type="submission" date="2024-01" db="EMBL/GenBank/DDBJ databases">
        <title>A telomere-to-telomere, gap-free genome of sweet tea (Lithocarpus litseifolius).</title>
        <authorList>
            <person name="Zhou J."/>
        </authorList>
    </citation>
    <scope>NUCLEOTIDE SEQUENCE [LARGE SCALE GENOMIC DNA]</scope>
    <source>
        <strain evidence="2">Zhou-2022a</strain>
        <tissue evidence="2">Leaf</tissue>
    </source>
</reference>
<sequence length="202" mass="21963">MWVHRRRSSSGFALADLHLRSPSPIFDWVPIAVANLHLGSPSPIFVWVPVAVADLHLGLPLPIFIWVRRRRSLSEFQSPSPIFIWVPVTVADLHLGSKFWVIFIVLLVGFPLPPPPLCCGLLVVLVLVMVVAVVAVTVTVTVVDGRGGCSCSLIVASIQIDNNGVFIRGWRTVISEGGGLIGEAIVPLIWVVGDRWLEDEGG</sequence>
<feature type="transmembrane region" description="Helical" evidence="1">
    <location>
        <begin position="44"/>
        <end position="67"/>
    </location>
</feature>
<protein>
    <recommendedName>
        <fullName evidence="4">Transmembrane protein</fullName>
    </recommendedName>
</protein>
<keyword evidence="1" id="KW-1133">Transmembrane helix</keyword>
<comment type="caution">
    <text evidence="2">The sequence shown here is derived from an EMBL/GenBank/DDBJ whole genome shotgun (WGS) entry which is preliminary data.</text>
</comment>
<evidence type="ECO:0000313" key="2">
    <source>
        <dbReference type="EMBL" id="KAK9984720.1"/>
    </source>
</evidence>
<dbReference type="EMBL" id="JAZDWU010000012">
    <property type="protein sequence ID" value="KAK9984720.1"/>
    <property type="molecule type" value="Genomic_DNA"/>
</dbReference>
<accession>A0AAW2BL25</accession>
<gene>
    <name evidence="2" type="ORF">SO802_034245</name>
</gene>
<keyword evidence="1" id="KW-0812">Transmembrane</keyword>
<feature type="transmembrane region" description="Helical" evidence="1">
    <location>
        <begin position="82"/>
        <end position="108"/>
    </location>
</feature>
<dbReference type="AlphaFoldDB" id="A0AAW2BL25"/>
<evidence type="ECO:0000256" key="1">
    <source>
        <dbReference type="SAM" id="Phobius"/>
    </source>
</evidence>
<dbReference type="Proteomes" id="UP001459277">
    <property type="component" value="Unassembled WGS sequence"/>
</dbReference>
<organism evidence="2 3">
    <name type="scientific">Lithocarpus litseifolius</name>
    <dbReference type="NCBI Taxonomy" id="425828"/>
    <lineage>
        <taxon>Eukaryota</taxon>
        <taxon>Viridiplantae</taxon>
        <taxon>Streptophyta</taxon>
        <taxon>Embryophyta</taxon>
        <taxon>Tracheophyta</taxon>
        <taxon>Spermatophyta</taxon>
        <taxon>Magnoliopsida</taxon>
        <taxon>eudicotyledons</taxon>
        <taxon>Gunneridae</taxon>
        <taxon>Pentapetalae</taxon>
        <taxon>rosids</taxon>
        <taxon>fabids</taxon>
        <taxon>Fagales</taxon>
        <taxon>Fagaceae</taxon>
        <taxon>Lithocarpus</taxon>
    </lineage>
</organism>
<evidence type="ECO:0000313" key="3">
    <source>
        <dbReference type="Proteomes" id="UP001459277"/>
    </source>
</evidence>
<feature type="transmembrane region" description="Helical" evidence="1">
    <location>
        <begin position="120"/>
        <end position="143"/>
    </location>
</feature>